<gene>
    <name evidence="3" type="ORF">DKT75_00695</name>
</gene>
<feature type="transmembrane region" description="Helical" evidence="1">
    <location>
        <begin position="12"/>
        <end position="37"/>
    </location>
</feature>
<evidence type="ECO:0000256" key="1">
    <source>
        <dbReference type="SAM" id="Phobius"/>
    </source>
</evidence>
<protein>
    <recommendedName>
        <fullName evidence="2">VTT domain-containing protein</fullName>
    </recommendedName>
</protein>
<comment type="caution">
    <text evidence="3">The sequence shown here is derived from an EMBL/GenBank/DDBJ whole genome shotgun (WGS) entry which is preliminary data.</text>
</comment>
<dbReference type="PANTHER" id="PTHR42709">
    <property type="entry name" value="ALKALINE PHOSPHATASE LIKE PROTEIN"/>
    <property type="match status" value="1"/>
</dbReference>
<organism evidence="3 4">
    <name type="scientific">Leucothrix arctica</name>
    <dbReference type="NCBI Taxonomy" id="1481894"/>
    <lineage>
        <taxon>Bacteria</taxon>
        <taxon>Pseudomonadati</taxon>
        <taxon>Pseudomonadota</taxon>
        <taxon>Gammaproteobacteria</taxon>
        <taxon>Thiotrichales</taxon>
        <taxon>Thiotrichaceae</taxon>
        <taxon>Leucothrix</taxon>
    </lineage>
</organism>
<keyword evidence="4" id="KW-1185">Reference proteome</keyword>
<reference evidence="3 4" key="1">
    <citation type="submission" date="2018-05" db="EMBL/GenBank/DDBJ databases">
        <title>Leucothrix arctica sp. nov., isolated from Arctic seawater.</title>
        <authorList>
            <person name="Choi A."/>
            <person name="Baek K."/>
        </authorList>
    </citation>
    <scope>NUCLEOTIDE SEQUENCE [LARGE SCALE GENOMIC DNA]</scope>
    <source>
        <strain evidence="3 4">IMCC9719</strain>
    </source>
</reference>
<keyword evidence="1" id="KW-1133">Transmembrane helix</keyword>
<feature type="transmembrane region" description="Helical" evidence="1">
    <location>
        <begin position="49"/>
        <end position="69"/>
    </location>
</feature>
<dbReference type="GO" id="GO:0005886">
    <property type="term" value="C:plasma membrane"/>
    <property type="evidence" value="ECO:0007669"/>
    <property type="project" value="TreeGrafter"/>
</dbReference>
<dbReference type="InterPro" id="IPR032816">
    <property type="entry name" value="VTT_dom"/>
</dbReference>
<name>A0A317CTI5_9GAMM</name>
<dbReference type="OrthoDB" id="9780918at2"/>
<sequence length="201" mass="21866">MTETLLAFATDYGLYVVFFVVFIAALGVPLPASILVLTSGGLASTGDILLIELFLFTLSAYILGDQAAYQLGKIAGPNLIEKLSSHRRMSPVLDKSEKVYRKYGVFAILLTRTVLSPCGPYIAYLCGVWGMNRAQYSVTALAGSSIWSSVYIMLGYSFAGNVPEISDLMRSVMLVTLAGLFTLGFGYKLAVSWKAFKRQLV</sequence>
<accession>A0A317CTI5</accession>
<dbReference type="RefSeq" id="WP_109821517.1">
    <property type="nucleotide sequence ID" value="NZ_QGKL01000004.1"/>
</dbReference>
<evidence type="ECO:0000313" key="4">
    <source>
        <dbReference type="Proteomes" id="UP000245506"/>
    </source>
</evidence>
<dbReference type="PANTHER" id="PTHR42709:SF9">
    <property type="entry name" value="ALKALINE PHOSPHATASE LIKE PROTEIN"/>
    <property type="match status" value="1"/>
</dbReference>
<dbReference type="InterPro" id="IPR051311">
    <property type="entry name" value="DedA_domain"/>
</dbReference>
<dbReference type="EMBL" id="QGKL01000004">
    <property type="protein sequence ID" value="PWQ99622.1"/>
    <property type="molecule type" value="Genomic_DNA"/>
</dbReference>
<keyword evidence="1" id="KW-0812">Transmembrane</keyword>
<dbReference type="Pfam" id="PF09335">
    <property type="entry name" value="VTT_dom"/>
    <property type="match status" value="1"/>
</dbReference>
<evidence type="ECO:0000313" key="3">
    <source>
        <dbReference type="EMBL" id="PWQ99622.1"/>
    </source>
</evidence>
<dbReference type="Proteomes" id="UP000245506">
    <property type="component" value="Unassembled WGS sequence"/>
</dbReference>
<evidence type="ECO:0000259" key="2">
    <source>
        <dbReference type="Pfam" id="PF09335"/>
    </source>
</evidence>
<feature type="transmembrane region" description="Helical" evidence="1">
    <location>
        <begin position="138"/>
        <end position="159"/>
    </location>
</feature>
<feature type="domain" description="VTT" evidence="2">
    <location>
        <begin position="30"/>
        <end position="157"/>
    </location>
</feature>
<dbReference type="AlphaFoldDB" id="A0A317CTI5"/>
<feature type="transmembrane region" description="Helical" evidence="1">
    <location>
        <begin position="103"/>
        <end position="126"/>
    </location>
</feature>
<keyword evidence="1" id="KW-0472">Membrane</keyword>
<proteinExistence type="predicted"/>
<feature type="transmembrane region" description="Helical" evidence="1">
    <location>
        <begin position="171"/>
        <end position="190"/>
    </location>
</feature>